<dbReference type="InterPro" id="IPR005532">
    <property type="entry name" value="SUMF_dom"/>
</dbReference>
<dbReference type="GO" id="GO:0120147">
    <property type="term" value="F:formylglycine-generating oxidase activity"/>
    <property type="evidence" value="ECO:0007669"/>
    <property type="project" value="TreeGrafter"/>
</dbReference>
<dbReference type="Pfam" id="PF00069">
    <property type="entry name" value="Pkinase"/>
    <property type="match status" value="1"/>
</dbReference>
<name>A0A918GMG7_9PSEU</name>
<comment type="caution">
    <text evidence="2">The sequence shown here is derived from an EMBL/GenBank/DDBJ whole genome shotgun (WGS) entry which is preliminary data.</text>
</comment>
<dbReference type="InterPro" id="IPR051043">
    <property type="entry name" value="Sulfatase_Mod_Factor_Kinase"/>
</dbReference>
<dbReference type="Gene3D" id="1.10.510.10">
    <property type="entry name" value="Transferase(Phosphotransferase) domain 1"/>
    <property type="match status" value="1"/>
</dbReference>
<proteinExistence type="predicted"/>
<dbReference type="AlphaFoldDB" id="A0A918GMG7"/>
<dbReference type="InterPro" id="IPR042095">
    <property type="entry name" value="SUMF_sf"/>
</dbReference>
<dbReference type="PROSITE" id="PS50011">
    <property type="entry name" value="PROTEIN_KINASE_DOM"/>
    <property type="match status" value="1"/>
</dbReference>
<dbReference type="InterPro" id="IPR016187">
    <property type="entry name" value="CTDL_fold"/>
</dbReference>
<organism evidence="2 3">
    <name type="scientific">Actinokineospora fastidiosa</name>
    <dbReference type="NCBI Taxonomy" id="1816"/>
    <lineage>
        <taxon>Bacteria</taxon>
        <taxon>Bacillati</taxon>
        <taxon>Actinomycetota</taxon>
        <taxon>Actinomycetes</taxon>
        <taxon>Pseudonocardiales</taxon>
        <taxon>Pseudonocardiaceae</taxon>
        <taxon>Actinokineospora</taxon>
    </lineage>
</organism>
<dbReference type="SUPFAM" id="SSF56436">
    <property type="entry name" value="C-type lectin-like"/>
    <property type="match status" value="1"/>
</dbReference>
<dbReference type="InterPro" id="IPR011009">
    <property type="entry name" value="Kinase-like_dom_sf"/>
</dbReference>
<dbReference type="PANTHER" id="PTHR23150:SF19">
    <property type="entry name" value="FORMYLGLYCINE-GENERATING ENZYME"/>
    <property type="match status" value="1"/>
</dbReference>
<protein>
    <recommendedName>
        <fullName evidence="1">Protein kinase domain-containing protein</fullName>
    </recommendedName>
</protein>
<reference evidence="2" key="1">
    <citation type="journal article" date="2014" name="Int. J. Syst. Evol. Microbiol.">
        <title>Complete genome sequence of Corynebacterium casei LMG S-19264T (=DSM 44701T), isolated from a smear-ripened cheese.</title>
        <authorList>
            <consortium name="US DOE Joint Genome Institute (JGI-PGF)"/>
            <person name="Walter F."/>
            <person name="Albersmeier A."/>
            <person name="Kalinowski J."/>
            <person name="Ruckert C."/>
        </authorList>
    </citation>
    <scope>NUCLEOTIDE SEQUENCE</scope>
    <source>
        <strain evidence="2">JCM 3276</strain>
    </source>
</reference>
<sequence length="565" mass="61645">MGLSMGMELSTGDTVIEVRHGGFAEVGVLDDGFNGKRVVKRIKDDVLASAGQEVIEAFFRECKVWVHQLRNPPKNAHVAPAQYALRDLDGLGPVLFVSYVDGPQLGTLLRSGRQSLSQTVRMGAQTASALAYAHERALRHRDLKPGNVLLTTDNEIQLIDWGLANAQEISHLTAGVLDYWSPQRRADPTLDEPDDDVYALGVILHECLTGRYPRASLHTAELRADLAAARPTAPEHVLDLVCRMLAVPPQARPTAAQVCAVLTAPDLQADVAAREVERAFCPSCEFVAGERESADCPVCGHAMYERYAHPPRPGMVRVPPGVFIHGLTEDQARQALMAAGVGSDPQNLKALVSPDDPQRKVFVPGFDIDITLVTNQEYAAFVEATNYPAPKDLLAACATQPDHPVVHVSWRDALCYALWAGKRLPRPLEWEKAARGDKDDRTYPWGDVWQENRCNHNRYPSTTFRATSPVTAFTRGESDGRSPFGVADMAGNVGEWISHSRDTQSKGRDAETRAICGGAWSDPVAVYGAASMQISAAIDYKSEAVGFRCAADIVYEERPVVPSPP</sequence>
<dbReference type="PROSITE" id="PS00108">
    <property type="entry name" value="PROTEIN_KINASE_ST"/>
    <property type="match status" value="1"/>
</dbReference>
<reference evidence="2" key="2">
    <citation type="submission" date="2020-09" db="EMBL/GenBank/DDBJ databases">
        <authorList>
            <person name="Sun Q."/>
            <person name="Ohkuma M."/>
        </authorList>
    </citation>
    <scope>NUCLEOTIDE SEQUENCE</scope>
    <source>
        <strain evidence="2">JCM 3276</strain>
    </source>
</reference>
<dbReference type="InterPro" id="IPR000719">
    <property type="entry name" value="Prot_kinase_dom"/>
</dbReference>
<dbReference type="PANTHER" id="PTHR23150">
    <property type="entry name" value="SULFATASE MODIFYING FACTOR 1, 2"/>
    <property type="match status" value="1"/>
</dbReference>
<dbReference type="Proteomes" id="UP000660680">
    <property type="component" value="Unassembled WGS sequence"/>
</dbReference>
<evidence type="ECO:0000313" key="2">
    <source>
        <dbReference type="EMBL" id="GGS45286.1"/>
    </source>
</evidence>
<dbReference type="EMBL" id="BMRB01000004">
    <property type="protein sequence ID" value="GGS45286.1"/>
    <property type="molecule type" value="Genomic_DNA"/>
</dbReference>
<dbReference type="Pfam" id="PF03781">
    <property type="entry name" value="FGE-sulfatase"/>
    <property type="match status" value="1"/>
</dbReference>
<dbReference type="GO" id="GO:0005524">
    <property type="term" value="F:ATP binding"/>
    <property type="evidence" value="ECO:0007669"/>
    <property type="project" value="InterPro"/>
</dbReference>
<dbReference type="CDD" id="cd14014">
    <property type="entry name" value="STKc_PknB_like"/>
    <property type="match status" value="1"/>
</dbReference>
<dbReference type="SMART" id="SM00220">
    <property type="entry name" value="S_TKc"/>
    <property type="match status" value="1"/>
</dbReference>
<keyword evidence="3" id="KW-1185">Reference proteome</keyword>
<dbReference type="SUPFAM" id="SSF56112">
    <property type="entry name" value="Protein kinase-like (PK-like)"/>
    <property type="match status" value="1"/>
</dbReference>
<dbReference type="Gene3D" id="3.90.1580.10">
    <property type="entry name" value="paralog of FGE (formylglycine-generating enzyme)"/>
    <property type="match status" value="1"/>
</dbReference>
<evidence type="ECO:0000313" key="3">
    <source>
        <dbReference type="Proteomes" id="UP000660680"/>
    </source>
</evidence>
<evidence type="ECO:0000259" key="1">
    <source>
        <dbReference type="PROSITE" id="PS50011"/>
    </source>
</evidence>
<feature type="domain" description="Protein kinase" evidence="1">
    <location>
        <begin position="12"/>
        <end position="267"/>
    </location>
</feature>
<dbReference type="GO" id="GO:0004672">
    <property type="term" value="F:protein kinase activity"/>
    <property type="evidence" value="ECO:0007669"/>
    <property type="project" value="InterPro"/>
</dbReference>
<gene>
    <name evidence="2" type="ORF">GCM10010171_45440</name>
</gene>
<dbReference type="InterPro" id="IPR008271">
    <property type="entry name" value="Ser/Thr_kinase_AS"/>
</dbReference>
<accession>A0A918GMG7</accession>
<dbReference type="RefSeq" id="WP_189212597.1">
    <property type="nucleotide sequence ID" value="NZ_BMRB01000004.1"/>
</dbReference>